<feature type="region of interest" description="Disordered" evidence="4">
    <location>
        <begin position="75"/>
        <end position="95"/>
    </location>
</feature>
<reference evidence="5" key="1">
    <citation type="submission" date="2021-10" db="EMBL/GenBank/DDBJ databases">
        <authorList>
            <person name="Piombo E."/>
        </authorList>
    </citation>
    <scope>NUCLEOTIDE SEQUENCE</scope>
</reference>
<dbReference type="Gene3D" id="3.40.50.150">
    <property type="entry name" value="Vaccinia Virus protein VP39"/>
    <property type="match status" value="1"/>
</dbReference>
<evidence type="ECO:0000313" key="5">
    <source>
        <dbReference type="EMBL" id="CAH0040735.1"/>
    </source>
</evidence>
<comment type="caution">
    <text evidence="5">The sequence shown here is derived from an EMBL/GenBank/DDBJ whole genome shotgun (WGS) entry which is preliminary data.</text>
</comment>
<dbReference type="GO" id="GO:0032259">
    <property type="term" value="P:methylation"/>
    <property type="evidence" value="ECO:0007669"/>
    <property type="project" value="UniProtKB-KW"/>
</dbReference>
<dbReference type="SUPFAM" id="SSF53335">
    <property type="entry name" value="S-adenosyl-L-methionine-dependent methyltransferases"/>
    <property type="match status" value="1"/>
</dbReference>
<evidence type="ECO:0000256" key="1">
    <source>
        <dbReference type="ARBA" id="ARBA00022603"/>
    </source>
</evidence>
<protein>
    <recommendedName>
        <fullName evidence="7">Thiol methyltransferase 2</fullName>
    </recommendedName>
</protein>
<sequence>MGDGSVRPVDRGKPSAALIEFIESKPEVLSNILKKRRPKALIPGCGKGYDVVALALHGFDTYGLEISGKGAATARQSGLPSDHINNQIYQSDQSI</sequence>
<keyword evidence="1" id="KW-0489">Methyltransferase</keyword>
<name>A0A9N9W287_9HYPO</name>
<evidence type="ECO:0000256" key="2">
    <source>
        <dbReference type="ARBA" id="ARBA00022679"/>
    </source>
</evidence>
<dbReference type="InterPro" id="IPR029063">
    <property type="entry name" value="SAM-dependent_MTases_sf"/>
</dbReference>
<proteinExistence type="predicted"/>
<organism evidence="5 6">
    <name type="scientific">Clonostachys rhizophaga</name>
    <dbReference type="NCBI Taxonomy" id="160324"/>
    <lineage>
        <taxon>Eukaryota</taxon>
        <taxon>Fungi</taxon>
        <taxon>Dikarya</taxon>
        <taxon>Ascomycota</taxon>
        <taxon>Pezizomycotina</taxon>
        <taxon>Sordariomycetes</taxon>
        <taxon>Hypocreomycetidae</taxon>
        <taxon>Hypocreales</taxon>
        <taxon>Bionectriaceae</taxon>
        <taxon>Clonostachys</taxon>
    </lineage>
</organism>
<dbReference type="OrthoDB" id="276151at2759"/>
<keyword evidence="2" id="KW-0808">Transferase</keyword>
<dbReference type="GO" id="GO:0008757">
    <property type="term" value="F:S-adenosylmethionine-dependent methyltransferase activity"/>
    <property type="evidence" value="ECO:0007669"/>
    <property type="project" value="InterPro"/>
</dbReference>
<dbReference type="PROSITE" id="PS51585">
    <property type="entry name" value="SAM_MT_TPMT"/>
    <property type="match status" value="1"/>
</dbReference>
<dbReference type="EMBL" id="CABFNQ020000763">
    <property type="protein sequence ID" value="CAH0040735.1"/>
    <property type="molecule type" value="Genomic_DNA"/>
</dbReference>
<dbReference type="AlphaFoldDB" id="A0A9N9W287"/>
<evidence type="ECO:0000256" key="4">
    <source>
        <dbReference type="SAM" id="MobiDB-lite"/>
    </source>
</evidence>
<keyword evidence="6" id="KW-1185">Reference proteome</keyword>
<gene>
    <name evidence="5" type="ORF">CRHIZ90672A_00008837</name>
</gene>
<dbReference type="InterPro" id="IPR008854">
    <property type="entry name" value="TPMT"/>
</dbReference>
<evidence type="ECO:0000256" key="3">
    <source>
        <dbReference type="ARBA" id="ARBA00022691"/>
    </source>
</evidence>
<dbReference type="Proteomes" id="UP000696573">
    <property type="component" value="Unassembled WGS sequence"/>
</dbReference>
<accession>A0A9N9W287</accession>
<dbReference type="Pfam" id="PF05724">
    <property type="entry name" value="TPMT"/>
    <property type="match status" value="1"/>
</dbReference>
<evidence type="ECO:0008006" key="7">
    <source>
        <dbReference type="Google" id="ProtNLM"/>
    </source>
</evidence>
<evidence type="ECO:0000313" key="6">
    <source>
        <dbReference type="Proteomes" id="UP000696573"/>
    </source>
</evidence>
<keyword evidence="3" id="KW-0949">S-adenosyl-L-methionine</keyword>